<dbReference type="PANTHER" id="PTHR11532:SF57">
    <property type="entry name" value="CARBOXYPEPTIDASE D, B"/>
    <property type="match status" value="1"/>
</dbReference>
<dbReference type="SUPFAM" id="SSF53187">
    <property type="entry name" value="Zn-dependent exopeptidases"/>
    <property type="match status" value="1"/>
</dbReference>
<feature type="domain" description="Peptidase M14" evidence="4">
    <location>
        <begin position="112"/>
        <end position="373"/>
    </location>
</feature>
<evidence type="ECO:0000256" key="3">
    <source>
        <dbReference type="PROSITE-ProRule" id="PRU01379"/>
    </source>
</evidence>
<proteinExistence type="inferred from homology"/>
<evidence type="ECO:0000313" key="5">
    <source>
        <dbReference type="EMBL" id="TQV87075.1"/>
    </source>
</evidence>
<dbReference type="AlphaFoldDB" id="A0A545UC84"/>
<dbReference type="SUPFAM" id="SSF51055">
    <property type="entry name" value="Carbohydrate binding domain"/>
    <property type="match status" value="1"/>
</dbReference>
<reference evidence="5 6" key="1">
    <citation type="submission" date="2019-07" db="EMBL/GenBank/DDBJ databases">
        <title>Draft genome for Aliikangiella sp. M105.</title>
        <authorList>
            <person name="Wang G."/>
        </authorList>
    </citation>
    <scope>NUCLEOTIDE SEQUENCE [LARGE SCALE GENOMIC DNA]</scope>
    <source>
        <strain evidence="5 6">M105</strain>
    </source>
</reference>
<dbReference type="InterPro" id="IPR008969">
    <property type="entry name" value="CarboxyPept-like_regulatory"/>
</dbReference>
<gene>
    <name evidence="5" type="ORF">FLL46_14820</name>
</gene>
<dbReference type="GO" id="GO:0006518">
    <property type="term" value="P:peptide metabolic process"/>
    <property type="evidence" value="ECO:0007669"/>
    <property type="project" value="TreeGrafter"/>
</dbReference>
<dbReference type="InterPro" id="IPR000834">
    <property type="entry name" value="Peptidase_M14"/>
</dbReference>
<sequence>MRYFRLVFYIPIIIAILFSNSIYSTPLVDEDFPASVRVTCDKNLCEQLKKDFTLDNIEKGFVDLYLPSYSDYQNLQNYFSYAALANESPIEILLSNQQAEINFKSIGVNGEAYHTYNSMLAEIRQLESNNSNIVKVINLGNSASGSRSVWAVKVSDNVTLEEDEPNTFITGGIHGNERPSPEVALYALNKIVNSYNSDQQVTTLVNDTQMWFIPMVNPDGHTANRRTNSNNVDLNRDYPTAWNNYQVTAAEQPETRAIINNLEARQYVAGIDLHTHGRMVMYPWAHTSQSVQDLAVFKELGNMIGRAMGGYRVDTLYNLFGRILGGSIDYEYGAHGIICLGEELGTSHSPPISTTNQLARDNYQPIVNFLSRVLKSTITGKITDANTGQAIVATIKVSQIDTGGARKDYQSESKYGRYYRILPQGNYTVTVTAPGYKSQTFNNVNTNNSNQTTLNVALVEDGDPPPPPPGDNELTNGQPVTVSAAKNEVKGYTLDVPADTSSLNFVITGGSGDADLYVKFGSAPTLDDYDCRPYKNGNEETCSITNRRAGKYYASLVAYADFSNVNLTGTYQTDTPPPPPPPGDCNGIPAWNSSTFYNLGDEVSHNGSRYKALYNVWYYAPDDPYFGSTYWEKVGSC</sequence>
<dbReference type="SUPFAM" id="SSF49464">
    <property type="entry name" value="Carboxypeptidase regulatory domain-like"/>
    <property type="match status" value="1"/>
</dbReference>
<comment type="caution">
    <text evidence="5">The sequence shown here is derived from an EMBL/GenBank/DDBJ whole genome shotgun (WGS) entry which is preliminary data.</text>
</comment>
<dbReference type="GO" id="GO:0004553">
    <property type="term" value="F:hydrolase activity, hydrolyzing O-glycosyl compounds"/>
    <property type="evidence" value="ECO:0007669"/>
    <property type="project" value="InterPro"/>
</dbReference>
<dbReference type="Proteomes" id="UP000315439">
    <property type="component" value="Unassembled WGS sequence"/>
</dbReference>
<dbReference type="Pfam" id="PF13620">
    <property type="entry name" value="CarboxypepD_reg"/>
    <property type="match status" value="1"/>
</dbReference>
<dbReference type="InterPro" id="IPR050753">
    <property type="entry name" value="Peptidase_M14_domain"/>
</dbReference>
<dbReference type="GO" id="GO:0005615">
    <property type="term" value="C:extracellular space"/>
    <property type="evidence" value="ECO:0007669"/>
    <property type="project" value="TreeGrafter"/>
</dbReference>
<dbReference type="GO" id="GO:0008270">
    <property type="term" value="F:zinc ion binding"/>
    <property type="evidence" value="ECO:0007669"/>
    <property type="project" value="InterPro"/>
</dbReference>
<dbReference type="GO" id="GO:0030246">
    <property type="term" value="F:carbohydrate binding"/>
    <property type="evidence" value="ECO:0007669"/>
    <property type="project" value="InterPro"/>
</dbReference>
<dbReference type="SMART" id="SM00631">
    <property type="entry name" value="Zn_pept"/>
    <property type="match status" value="1"/>
</dbReference>
<dbReference type="CDD" id="cd12214">
    <property type="entry name" value="ChiA1_BD"/>
    <property type="match status" value="1"/>
</dbReference>
<dbReference type="Pfam" id="PF00246">
    <property type="entry name" value="Peptidase_M14"/>
    <property type="match status" value="1"/>
</dbReference>
<evidence type="ECO:0000256" key="2">
    <source>
        <dbReference type="ARBA" id="ARBA00023180"/>
    </source>
</evidence>
<evidence type="ECO:0000259" key="4">
    <source>
        <dbReference type="PROSITE" id="PS52035"/>
    </source>
</evidence>
<dbReference type="InterPro" id="IPR036573">
    <property type="entry name" value="CBM_sf_5/12"/>
</dbReference>
<dbReference type="InterPro" id="IPR003610">
    <property type="entry name" value="CBM5/12"/>
</dbReference>
<dbReference type="InterPro" id="IPR007280">
    <property type="entry name" value="Peptidase_C_arc/bac"/>
</dbReference>
<organism evidence="5 6">
    <name type="scientific">Aliikangiella coralliicola</name>
    <dbReference type="NCBI Taxonomy" id="2592383"/>
    <lineage>
        <taxon>Bacteria</taxon>
        <taxon>Pseudomonadati</taxon>
        <taxon>Pseudomonadota</taxon>
        <taxon>Gammaproteobacteria</taxon>
        <taxon>Oceanospirillales</taxon>
        <taxon>Pleioneaceae</taxon>
        <taxon>Aliikangiella</taxon>
    </lineage>
</organism>
<dbReference type="GO" id="GO:0005975">
    <property type="term" value="P:carbohydrate metabolic process"/>
    <property type="evidence" value="ECO:0007669"/>
    <property type="project" value="InterPro"/>
</dbReference>
<dbReference type="Pfam" id="PF04151">
    <property type="entry name" value="PPC"/>
    <property type="match status" value="1"/>
</dbReference>
<dbReference type="GO" id="GO:0016485">
    <property type="term" value="P:protein processing"/>
    <property type="evidence" value="ECO:0007669"/>
    <property type="project" value="TreeGrafter"/>
</dbReference>
<comment type="similarity">
    <text evidence="3">Belongs to the peptidase M14 family.</text>
</comment>
<evidence type="ECO:0000256" key="1">
    <source>
        <dbReference type="ARBA" id="ARBA00022801"/>
    </source>
</evidence>
<protein>
    <submittedName>
        <fullName evidence="5">DUF2817 domain-containing protein</fullName>
    </submittedName>
</protein>
<evidence type="ECO:0000313" key="6">
    <source>
        <dbReference type="Proteomes" id="UP000315439"/>
    </source>
</evidence>
<dbReference type="RefSeq" id="WP_142932056.1">
    <property type="nucleotide sequence ID" value="NZ_ML660165.1"/>
</dbReference>
<dbReference type="EMBL" id="VIKS01000009">
    <property type="protein sequence ID" value="TQV87075.1"/>
    <property type="molecule type" value="Genomic_DNA"/>
</dbReference>
<dbReference type="Gene3D" id="2.10.10.20">
    <property type="entry name" value="Carbohydrate-binding module superfamily 5/12"/>
    <property type="match status" value="1"/>
</dbReference>
<keyword evidence="1" id="KW-0378">Hydrolase</keyword>
<dbReference type="OrthoDB" id="5294005at2"/>
<dbReference type="PROSITE" id="PS52035">
    <property type="entry name" value="PEPTIDASE_M14"/>
    <property type="match status" value="1"/>
</dbReference>
<dbReference type="Gene3D" id="3.40.630.10">
    <property type="entry name" value="Zn peptidases"/>
    <property type="match status" value="1"/>
</dbReference>
<name>A0A545UC84_9GAMM</name>
<dbReference type="Gene3D" id="2.60.120.380">
    <property type="match status" value="1"/>
</dbReference>
<accession>A0A545UC84</accession>
<keyword evidence="2" id="KW-0325">Glycoprotein</keyword>
<dbReference type="SMART" id="SM00495">
    <property type="entry name" value="ChtBD3"/>
    <property type="match status" value="1"/>
</dbReference>
<dbReference type="Gene3D" id="2.60.40.1120">
    <property type="entry name" value="Carboxypeptidase-like, regulatory domain"/>
    <property type="match status" value="1"/>
</dbReference>
<feature type="active site" description="Proton donor/acceptor" evidence="3">
    <location>
        <position position="343"/>
    </location>
</feature>
<dbReference type="GO" id="GO:0004181">
    <property type="term" value="F:metallocarboxypeptidase activity"/>
    <property type="evidence" value="ECO:0007669"/>
    <property type="project" value="InterPro"/>
</dbReference>
<dbReference type="PANTHER" id="PTHR11532">
    <property type="entry name" value="PROTEASE M14 CARBOXYPEPTIDASE"/>
    <property type="match status" value="1"/>
</dbReference>
<keyword evidence="6" id="KW-1185">Reference proteome</keyword>